<evidence type="ECO:0000259" key="2">
    <source>
        <dbReference type="Pfam" id="PF00149"/>
    </source>
</evidence>
<dbReference type="Pfam" id="PF00149">
    <property type="entry name" value="Metallophos"/>
    <property type="match status" value="1"/>
</dbReference>
<dbReference type="GO" id="GO:0008803">
    <property type="term" value="F:bis(5'-nucleosyl)-tetraphosphatase (symmetrical) activity"/>
    <property type="evidence" value="ECO:0007669"/>
    <property type="project" value="TreeGrafter"/>
</dbReference>
<proteinExistence type="predicted"/>
<organism evidence="3 4">
    <name type="scientific">Agrobacterium larrymoorei</name>
    <dbReference type="NCBI Taxonomy" id="160699"/>
    <lineage>
        <taxon>Bacteria</taxon>
        <taxon>Pseudomonadati</taxon>
        <taxon>Pseudomonadota</taxon>
        <taxon>Alphaproteobacteria</taxon>
        <taxon>Hyphomicrobiales</taxon>
        <taxon>Rhizobiaceae</taxon>
        <taxon>Rhizobium/Agrobacterium group</taxon>
        <taxon>Agrobacterium</taxon>
    </lineage>
</organism>
<dbReference type="InterPro" id="IPR029052">
    <property type="entry name" value="Metallo-depent_PP-like"/>
</dbReference>
<dbReference type="PANTHER" id="PTHR42850:SF4">
    <property type="entry name" value="ZINC-DEPENDENT ENDOPOLYPHOSPHATASE"/>
    <property type="match status" value="1"/>
</dbReference>
<dbReference type="Proteomes" id="UP001255601">
    <property type="component" value="Unassembled WGS sequence"/>
</dbReference>
<keyword evidence="3" id="KW-0378">Hydrolase</keyword>
<evidence type="ECO:0000256" key="1">
    <source>
        <dbReference type="SAM" id="MobiDB-lite"/>
    </source>
</evidence>
<dbReference type="GO" id="GO:0110154">
    <property type="term" value="P:RNA decapping"/>
    <property type="evidence" value="ECO:0007669"/>
    <property type="project" value="TreeGrafter"/>
</dbReference>
<dbReference type="PANTHER" id="PTHR42850">
    <property type="entry name" value="METALLOPHOSPHOESTERASE"/>
    <property type="match status" value="1"/>
</dbReference>
<dbReference type="InterPro" id="IPR004843">
    <property type="entry name" value="Calcineurin-like_PHP"/>
</dbReference>
<dbReference type="EMBL" id="JAVIZC010000001">
    <property type="protein sequence ID" value="MDR6101358.1"/>
    <property type="molecule type" value="Genomic_DNA"/>
</dbReference>
<dbReference type="AlphaFoldDB" id="A0AAJ2BCN6"/>
<dbReference type="InterPro" id="IPR050126">
    <property type="entry name" value="Ap4A_hydrolase"/>
</dbReference>
<gene>
    <name evidence="3" type="ORF">QE369_001536</name>
</gene>
<reference evidence="3" key="1">
    <citation type="submission" date="2023-08" db="EMBL/GenBank/DDBJ databases">
        <title>Functional and genomic diversity of the sorghum phyllosphere microbiome.</title>
        <authorList>
            <person name="Shade A."/>
        </authorList>
    </citation>
    <scope>NUCLEOTIDE SEQUENCE</scope>
    <source>
        <strain evidence="3">SORGH_AS_0974</strain>
    </source>
</reference>
<dbReference type="GO" id="GO:0004722">
    <property type="term" value="F:protein serine/threonine phosphatase activity"/>
    <property type="evidence" value="ECO:0007669"/>
    <property type="project" value="UniProtKB-EC"/>
</dbReference>
<protein>
    <submittedName>
        <fullName evidence="3">Serine/threonine protein phosphatase 1</fullName>
        <ecNumber evidence="3">3.1.3.16</ecNumber>
    </submittedName>
</protein>
<dbReference type="RefSeq" id="WP_309770216.1">
    <property type="nucleotide sequence ID" value="NZ_JAVIZC010000001.1"/>
</dbReference>
<dbReference type="Gene3D" id="3.60.21.10">
    <property type="match status" value="1"/>
</dbReference>
<dbReference type="EC" id="3.1.3.16" evidence="3"/>
<evidence type="ECO:0000313" key="3">
    <source>
        <dbReference type="EMBL" id="MDR6101358.1"/>
    </source>
</evidence>
<feature type="domain" description="Calcineurin-like phosphoesterase" evidence="2">
    <location>
        <begin position="14"/>
        <end position="104"/>
    </location>
</feature>
<feature type="region of interest" description="Disordered" evidence="1">
    <location>
        <begin position="183"/>
        <end position="207"/>
    </location>
</feature>
<sequence length="207" mass="23179">MRQKLFFSERPEVIYAVGDVHGCLDLLHILQEKIRADAALETGDKWIIMLGDYVDRGPKSSGVLEELSTTQPDGIQRFCLSGNHEESMLDFLKNPHRDHRWLEFGGLETLQSYGIPWLPDDNRQLRIAVQQAIPPHHITFAADLPSLIAVPGLCFVHAGLLNDVPLEQQEDKHLLWIRPSQQGAPSVPNPFPHGSRSHAGAQCCDGR</sequence>
<comment type="caution">
    <text evidence="3">The sequence shown here is derived from an EMBL/GenBank/DDBJ whole genome shotgun (WGS) entry which is preliminary data.</text>
</comment>
<accession>A0AAJ2BCN6</accession>
<dbReference type="GO" id="GO:0005737">
    <property type="term" value="C:cytoplasm"/>
    <property type="evidence" value="ECO:0007669"/>
    <property type="project" value="TreeGrafter"/>
</dbReference>
<dbReference type="SUPFAM" id="SSF56300">
    <property type="entry name" value="Metallo-dependent phosphatases"/>
    <property type="match status" value="1"/>
</dbReference>
<evidence type="ECO:0000313" key="4">
    <source>
        <dbReference type="Proteomes" id="UP001255601"/>
    </source>
</evidence>
<name>A0AAJ2BCN6_9HYPH</name>